<dbReference type="PANTHER" id="PTHR33221:SF5">
    <property type="entry name" value="HTH-TYPE TRANSCRIPTIONAL REGULATOR ISCR"/>
    <property type="match status" value="1"/>
</dbReference>
<dbReference type="Gene3D" id="1.10.10.10">
    <property type="entry name" value="Winged helix-like DNA-binding domain superfamily/Winged helix DNA-binding domain"/>
    <property type="match status" value="1"/>
</dbReference>
<dbReference type="InterPro" id="IPR000944">
    <property type="entry name" value="Tscrpt_reg_Rrf2"/>
</dbReference>
<dbReference type="GO" id="GO:0005829">
    <property type="term" value="C:cytosol"/>
    <property type="evidence" value="ECO:0007669"/>
    <property type="project" value="TreeGrafter"/>
</dbReference>
<keyword evidence="1" id="KW-0238">DNA-binding</keyword>
<dbReference type="PANTHER" id="PTHR33221">
    <property type="entry name" value="WINGED HELIX-TURN-HELIX TRANSCRIPTIONAL REGULATOR, RRF2 FAMILY"/>
    <property type="match status" value="1"/>
</dbReference>
<proteinExistence type="predicted"/>
<evidence type="ECO:0000313" key="2">
    <source>
        <dbReference type="EMBL" id="AWH86152.1"/>
    </source>
</evidence>
<organism evidence="2 3">
    <name type="scientific">Flavobacterium album</name>
    <dbReference type="NCBI Taxonomy" id="2175091"/>
    <lineage>
        <taxon>Bacteria</taxon>
        <taxon>Pseudomonadati</taxon>
        <taxon>Bacteroidota</taxon>
        <taxon>Flavobacteriia</taxon>
        <taxon>Flavobacteriales</taxon>
        <taxon>Flavobacteriaceae</taxon>
        <taxon>Flavobacterium</taxon>
    </lineage>
</organism>
<dbReference type="InterPro" id="IPR036390">
    <property type="entry name" value="WH_DNA-bd_sf"/>
</dbReference>
<dbReference type="PROSITE" id="PS51197">
    <property type="entry name" value="HTH_RRF2_2"/>
    <property type="match status" value="1"/>
</dbReference>
<evidence type="ECO:0000256" key="1">
    <source>
        <dbReference type="ARBA" id="ARBA00023125"/>
    </source>
</evidence>
<accession>A0A2S1R0G3</accession>
<protein>
    <submittedName>
        <fullName evidence="2">Rrf2 family transcriptional regulator</fullName>
    </submittedName>
</protein>
<dbReference type="KEGG" id="falb:HYN59_13995"/>
<evidence type="ECO:0000313" key="3">
    <source>
        <dbReference type="Proteomes" id="UP000244929"/>
    </source>
</evidence>
<gene>
    <name evidence="2" type="ORF">HYN59_13995</name>
</gene>
<sequence>MMSKKCKYALKALIYLAKKQGKGNVFTADIAADENIPKKFLEQILLVLKRAGYVGSQTGYGGGYFISKPPATISVADIHRLFDGAIALVPCVAFDYYQQCADCNDEVTCTMRREFMKIKEQTRLVMKETSIASFLEP</sequence>
<dbReference type="SUPFAM" id="SSF46785">
    <property type="entry name" value="Winged helix' DNA-binding domain"/>
    <property type="match status" value="1"/>
</dbReference>
<dbReference type="RefSeq" id="WP_108778873.1">
    <property type="nucleotide sequence ID" value="NZ_CP029186.1"/>
</dbReference>
<dbReference type="Proteomes" id="UP000244929">
    <property type="component" value="Chromosome"/>
</dbReference>
<dbReference type="PROSITE" id="PS01332">
    <property type="entry name" value="HTH_RRF2_1"/>
    <property type="match status" value="1"/>
</dbReference>
<dbReference type="NCBIfam" id="TIGR00738">
    <property type="entry name" value="rrf2_super"/>
    <property type="match status" value="1"/>
</dbReference>
<dbReference type="GO" id="GO:0003700">
    <property type="term" value="F:DNA-binding transcription factor activity"/>
    <property type="evidence" value="ECO:0007669"/>
    <property type="project" value="TreeGrafter"/>
</dbReference>
<dbReference type="EMBL" id="CP029186">
    <property type="protein sequence ID" value="AWH86152.1"/>
    <property type="molecule type" value="Genomic_DNA"/>
</dbReference>
<reference evidence="2 3" key="1">
    <citation type="submission" date="2018-04" db="EMBL/GenBank/DDBJ databases">
        <title>Genome sequencing of Flavobacterium sp. HYN0059.</title>
        <authorList>
            <person name="Yi H."/>
            <person name="Baek C."/>
        </authorList>
    </citation>
    <scope>NUCLEOTIDE SEQUENCE [LARGE SCALE GENOMIC DNA]</scope>
    <source>
        <strain evidence="2 3">HYN0059</strain>
    </source>
</reference>
<name>A0A2S1R0G3_9FLAO</name>
<dbReference type="GO" id="GO:0003677">
    <property type="term" value="F:DNA binding"/>
    <property type="evidence" value="ECO:0007669"/>
    <property type="project" value="UniProtKB-KW"/>
</dbReference>
<dbReference type="InterPro" id="IPR030489">
    <property type="entry name" value="TR_Rrf2-type_CS"/>
</dbReference>
<dbReference type="AlphaFoldDB" id="A0A2S1R0G3"/>
<dbReference type="Pfam" id="PF02082">
    <property type="entry name" value="Rrf2"/>
    <property type="match status" value="1"/>
</dbReference>
<keyword evidence="3" id="KW-1185">Reference proteome</keyword>
<dbReference type="InterPro" id="IPR036388">
    <property type="entry name" value="WH-like_DNA-bd_sf"/>
</dbReference>
<dbReference type="OrthoDB" id="9808360at2"/>